<feature type="domain" description="Conjugative transposon TraJ C-terminal" evidence="2">
    <location>
        <begin position="1"/>
        <end position="289"/>
    </location>
</feature>
<feature type="transmembrane region" description="Helical" evidence="1">
    <location>
        <begin position="14"/>
        <end position="35"/>
    </location>
</feature>
<evidence type="ECO:0000256" key="1">
    <source>
        <dbReference type="SAM" id="Phobius"/>
    </source>
</evidence>
<dbReference type="EMBL" id="AYYD01000664">
    <property type="protein sequence ID" value="ETK10635.1"/>
    <property type="molecule type" value="Genomic_DNA"/>
</dbReference>
<reference evidence="3 5" key="1">
    <citation type="submission" date="2013-11" db="EMBL/GenBank/DDBJ databases">
        <title>Single cell genomics of uncultured Tannerella BU063 (oral taxon 286).</title>
        <authorList>
            <person name="Beall C.J."/>
            <person name="Campbell A.G."/>
            <person name="Griffen A.L."/>
            <person name="Podar M."/>
            <person name="Leys E.J."/>
        </authorList>
    </citation>
    <scope>NUCLEOTIDE SEQUENCE [LARGE SCALE GENOMIC DNA]</scope>
    <source>
        <strain evidence="3">Cell 6/7/9</strain>
    </source>
</reference>
<keyword evidence="1" id="KW-0472">Membrane</keyword>
<dbReference type="EMBL" id="AYYD01000666">
    <property type="protein sequence ID" value="ETK10632.1"/>
    <property type="molecule type" value="Genomic_DNA"/>
</dbReference>
<gene>
    <name evidence="4" type="ORF">T231_03845</name>
    <name evidence="3" type="ORF">T231_03855</name>
</gene>
<dbReference type="InterPro" id="IPR012424">
    <property type="entry name" value="Conjugative_transposon_TraJ_C"/>
</dbReference>
<evidence type="ECO:0000313" key="5">
    <source>
        <dbReference type="Proteomes" id="UP000018874"/>
    </source>
</evidence>
<dbReference type="NCBIfam" id="TIGR03782">
    <property type="entry name" value="Bac_Flav_CT_J"/>
    <property type="match status" value="1"/>
</dbReference>
<dbReference type="Pfam" id="PF07863">
    <property type="entry name" value="CtnDOT_TraJ"/>
    <property type="match status" value="1"/>
</dbReference>
<name>W2CW28_9BACT</name>
<comment type="caution">
    <text evidence="3">The sequence shown here is derived from an EMBL/GenBank/DDBJ whole genome shotgun (WGS) entry which is preliminary data.</text>
</comment>
<dbReference type="InterPro" id="IPR022393">
    <property type="entry name" value="Conjugative_transposon_TraJ"/>
</dbReference>
<protein>
    <submittedName>
        <fullName evidence="3">Conjugal transfer protein</fullName>
    </submittedName>
</protein>
<feature type="transmembrane region" description="Helical" evidence="1">
    <location>
        <begin position="142"/>
        <end position="163"/>
    </location>
</feature>
<feature type="non-terminal residue" evidence="3">
    <location>
        <position position="1"/>
    </location>
</feature>
<keyword evidence="1" id="KW-0812">Transmembrane</keyword>
<sequence length="293" mass="32139">RAEPIDVFPLLRPFVLGFCIMFFPSVVLGTVNAVLSPVVQGTEKLVHVQQNDLQSLRDQRDKLEEEAYRRDKSRAYLVDDAAWDEKVQEMGFIGPEDAITLAGMYAERTAFNTKRWFVKKIYQALELVYNAASLVIDTLRTFILIVLSILGPIVFGIAVWDGLGGSLSAWFARYISVYLWLPVSSILTALLTKIQVLMISKDIAELQNPGYVPDSGDWYYIVFFLIGIVGFFCVPTVAGWIIEAGGGIGNYGRNVNQTAQRGVQGAYTGGKVTMAGTGAALGNAGGRIKGLLI</sequence>
<proteinExistence type="predicted"/>
<evidence type="ECO:0000313" key="4">
    <source>
        <dbReference type="EMBL" id="ETK10635.1"/>
    </source>
</evidence>
<feature type="non-terminal residue" evidence="3">
    <location>
        <position position="293"/>
    </location>
</feature>
<evidence type="ECO:0000313" key="3">
    <source>
        <dbReference type="EMBL" id="ETK10632.1"/>
    </source>
</evidence>
<evidence type="ECO:0000259" key="2">
    <source>
        <dbReference type="Pfam" id="PF07863"/>
    </source>
</evidence>
<organism evidence="3 5">
    <name type="scientific">Tannerella sp. oral taxon BU063 isolate Cell 6/7/9</name>
    <dbReference type="NCBI Taxonomy" id="1411021"/>
    <lineage>
        <taxon>Bacteria</taxon>
        <taxon>Pseudomonadati</taxon>
        <taxon>Bacteroidota</taxon>
        <taxon>Bacteroidia</taxon>
        <taxon>Bacteroidales</taxon>
        <taxon>Tannerellaceae</taxon>
        <taxon>Tannerella</taxon>
    </lineage>
</organism>
<dbReference type="AlphaFoldDB" id="W2CW28"/>
<dbReference type="Proteomes" id="UP000018874">
    <property type="component" value="Unassembled WGS sequence"/>
</dbReference>
<keyword evidence="1" id="KW-1133">Transmembrane helix</keyword>
<feature type="transmembrane region" description="Helical" evidence="1">
    <location>
        <begin position="218"/>
        <end position="242"/>
    </location>
</feature>
<feature type="transmembrane region" description="Helical" evidence="1">
    <location>
        <begin position="175"/>
        <end position="198"/>
    </location>
</feature>
<accession>W2CW28</accession>
<keyword evidence="5" id="KW-1185">Reference proteome</keyword>